<keyword evidence="2" id="KW-1185">Reference proteome</keyword>
<reference evidence="1" key="1">
    <citation type="submission" date="2022-11" db="EMBL/GenBank/DDBJ databases">
        <title>Genome Sequence of Boeremia exigua.</title>
        <authorList>
            <person name="Buettner E."/>
        </authorList>
    </citation>
    <scope>NUCLEOTIDE SEQUENCE</scope>
    <source>
        <strain evidence="1">CU02</strain>
    </source>
</reference>
<evidence type="ECO:0000313" key="2">
    <source>
        <dbReference type="Proteomes" id="UP001153331"/>
    </source>
</evidence>
<comment type="caution">
    <text evidence="1">The sequence shown here is derived from an EMBL/GenBank/DDBJ whole genome shotgun (WGS) entry which is preliminary data.</text>
</comment>
<name>A0ACC2IJH5_9PLEO</name>
<accession>A0ACC2IJH5</accession>
<dbReference type="EMBL" id="JAPHNI010000144">
    <property type="protein sequence ID" value="KAJ8115350.1"/>
    <property type="molecule type" value="Genomic_DNA"/>
</dbReference>
<evidence type="ECO:0000313" key="1">
    <source>
        <dbReference type="EMBL" id="KAJ8115350.1"/>
    </source>
</evidence>
<sequence>MADRRSTEQASYRLFDKYLTVERKPPWHRNDGHEAPLPRKYHSDGENRHESRRVRRPSDSGLARTKSHSGQPRVLNVVHNHRNLGSSARDPSAFTQLSYATQAQVPDPPKNSLGMAPSPRALDAFSAKARNTPPPVVFPRVSKRDTVQRISHTNDNTRSGPPNSAQVPAGRPRSRSRTELRTHSMPSIITTGPETLFPLRRASATAQTQPKVTFPSQSDSDVARSRRRGSDASTLVAASLGSGTSSHMRSTYQYVRLKQGEFRLVRIFRKTLDIVRCEIVSESLDRPPKYTAISYAWGDPDDRCDIELYYNGVCQGINRNDTAIPARVTVNLRGALKALRREDEDVLVWIDGLSIDQDNNEERAEQVRQMSTIYGRANSVAIWLGPEQNNSNTALRILKKIAETDRTGGDFSSLIASYAGNAEFASLVSLFEREYWKRLWVVQEVFIPASDRIHVYCGERSNTWATYKTASNLLEQCRDTIDRIFPGNKDNGPRHHISGQQYSFAQVLSMQGPASLPNRDLQNLGSHPLLEIMRSCREKFTANPLDKVYGILGLLPEHVRKDFPVNYQSSVKALYVRVFNHVLLTKKSLGIMCEAVHFPLYTSNASLPTWCPDWYHMPATKALRNVDKFAASKNRQACFKFPENRPLRLEIEAIYLGRVREHGVAVGTLTTSVDHLTAFLSWRALLLDKIKSKDVIEQGKLIQIFCRTLCLGQVPSFDKAFDWKTVCYRVFGALLAANLPQLLLDEELARHAKLEGVVAFKHCRQFLGNFSQHMMGRRFCLLDDGRLMGLGSGLIGIGDVVVVPFGCSTPIVLRKEGAEGEFRYVGDVYVDQYMHGKAVEDYDSGRAKKVGYVLH</sequence>
<organism evidence="1 2">
    <name type="scientific">Boeremia exigua</name>
    <dbReference type="NCBI Taxonomy" id="749465"/>
    <lineage>
        <taxon>Eukaryota</taxon>
        <taxon>Fungi</taxon>
        <taxon>Dikarya</taxon>
        <taxon>Ascomycota</taxon>
        <taxon>Pezizomycotina</taxon>
        <taxon>Dothideomycetes</taxon>
        <taxon>Pleosporomycetidae</taxon>
        <taxon>Pleosporales</taxon>
        <taxon>Pleosporineae</taxon>
        <taxon>Didymellaceae</taxon>
        <taxon>Boeremia</taxon>
    </lineage>
</organism>
<dbReference type="Proteomes" id="UP001153331">
    <property type="component" value="Unassembled WGS sequence"/>
</dbReference>
<proteinExistence type="predicted"/>
<protein>
    <submittedName>
        <fullName evidence="1">Uncharacterized protein</fullName>
    </submittedName>
</protein>
<gene>
    <name evidence="1" type="ORF">OPT61_g2980</name>
</gene>